<dbReference type="SMART" id="SM00439">
    <property type="entry name" value="BAH"/>
    <property type="match status" value="1"/>
</dbReference>
<evidence type="ECO:0000313" key="3">
    <source>
        <dbReference type="Proteomes" id="UP000184255"/>
    </source>
</evidence>
<evidence type="ECO:0000313" key="2">
    <source>
        <dbReference type="EMBL" id="CVL08164.1"/>
    </source>
</evidence>
<dbReference type="Gene3D" id="2.30.30.490">
    <property type="match status" value="1"/>
</dbReference>
<sequence>MSVDVSGEQDAGSSSIVDRYLPPVVLPQRQLVNLTLGNLACPSTGQCQRPINIPVDVNGVNYPVKNFIKVANKATVEQQKSRSNQETNYTEPGDYWVAYIIEIRASDKHHVYILVYWMYWPDELPLGARIGRKVVQGRQPYHGANELIASNCMEVINAASVTGPVIVKQLIESNNEEVQRALYWRQAYNWCTSKLWPVRRWCKCQSHANPDEIFIGCTNTGCMEWMHLKCMVHDILMKVYEQRVIVGQRPEGVTHPLSTIDTKAREVQHLIDIRPKETQADDHTQLDVRERVSKTETSTPMLTSFKYKTLKIVYEPKKEGRKKKAAGLKPYEGLFEADLKSQCSPPVWEIRDLRTNGGANDGKSTEAVHCLQCGVLVM</sequence>
<proteinExistence type="predicted"/>
<dbReference type="PANTHER" id="PTHR46364">
    <property type="entry name" value="OS08G0421900 PROTEIN"/>
    <property type="match status" value="1"/>
</dbReference>
<dbReference type="InterPro" id="IPR011011">
    <property type="entry name" value="Znf_FYVE_PHD"/>
</dbReference>
<dbReference type="GeneID" id="65095046"/>
<dbReference type="SUPFAM" id="SSF57903">
    <property type="entry name" value="FYVE/PHD zinc finger"/>
    <property type="match status" value="1"/>
</dbReference>
<dbReference type="EMBL" id="FCQH01000022">
    <property type="protein sequence ID" value="CVL08164.1"/>
    <property type="molecule type" value="Genomic_DNA"/>
</dbReference>
<dbReference type="CDD" id="cd04370">
    <property type="entry name" value="BAH"/>
    <property type="match status" value="1"/>
</dbReference>
<comment type="caution">
    <text evidence="2">The sequence shown here is derived from an EMBL/GenBank/DDBJ whole genome shotgun (WGS) entry which is preliminary data.</text>
</comment>
<reference evidence="3" key="1">
    <citation type="journal article" date="2016" name="Genome Biol. Evol.">
        <title>Comparative 'omics' of the Fusarium fujikuroi species complex highlights differences in genetic potential and metabolite synthesis.</title>
        <authorList>
            <person name="Niehaus E.-M."/>
            <person name="Muensterkoetter M."/>
            <person name="Proctor R.H."/>
            <person name="Brown D.W."/>
            <person name="Sharon A."/>
            <person name="Idan Y."/>
            <person name="Oren-Young L."/>
            <person name="Sieber C.M."/>
            <person name="Novak O."/>
            <person name="Pencik A."/>
            <person name="Tarkowska D."/>
            <person name="Hromadova K."/>
            <person name="Freeman S."/>
            <person name="Maymon M."/>
            <person name="Elazar M."/>
            <person name="Youssef S.A."/>
            <person name="El-Shabrawy E.S.M."/>
            <person name="Shalaby A.B.A."/>
            <person name="Houterman P."/>
            <person name="Brock N.L."/>
            <person name="Burkhardt I."/>
            <person name="Tsavkelova E.A."/>
            <person name="Dickschat J.S."/>
            <person name="Galuszka P."/>
            <person name="Gueldener U."/>
            <person name="Tudzynski B."/>
        </authorList>
    </citation>
    <scope>NUCLEOTIDE SEQUENCE [LARGE SCALE GENOMIC DNA]</scope>
    <source>
        <strain evidence="3">MRC7560</strain>
    </source>
</reference>
<dbReference type="VEuPathDB" id="FungiDB:FMAN_16255"/>
<organism evidence="2 3">
    <name type="scientific">Fusarium mangiferae</name>
    <name type="common">Mango malformation disease fungus</name>
    <dbReference type="NCBI Taxonomy" id="192010"/>
    <lineage>
        <taxon>Eukaryota</taxon>
        <taxon>Fungi</taxon>
        <taxon>Dikarya</taxon>
        <taxon>Ascomycota</taxon>
        <taxon>Pezizomycotina</taxon>
        <taxon>Sordariomycetes</taxon>
        <taxon>Hypocreomycetidae</taxon>
        <taxon>Hypocreales</taxon>
        <taxon>Nectriaceae</taxon>
        <taxon>Fusarium</taxon>
        <taxon>Fusarium fujikuroi species complex</taxon>
    </lineage>
</organism>
<name>A0A1L7UBQ7_FUSMA</name>
<accession>A0A1L7UBQ7</accession>
<keyword evidence="3" id="KW-1185">Reference proteome</keyword>
<evidence type="ECO:0000259" key="1">
    <source>
        <dbReference type="PROSITE" id="PS51038"/>
    </source>
</evidence>
<feature type="domain" description="BAH" evidence="1">
    <location>
        <begin position="66"/>
        <end position="199"/>
    </location>
</feature>
<dbReference type="AlphaFoldDB" id="A0A1L7UBQ7"/>
<dbReference type="PROSITE" id="PS51038">
    <property type="entry name" value="BAH"/>
    <property type="match status" value="1"/>
</dbReference>
<gene>
    <name evidence="2" type="ORF">FMAN_16255</name>
</gene>
<dbReference type="GO" id="GO:0003682">
    <property type="term" value="F:chromatin binding"/>
    <property type="evidence" value="ECO:0007669"/>
    <property type="project" value="InterPro"/>
</dbReference>
<dbReference type="Proteomes" id="UP000184255">
    <property type="component" value="Unassembled WGS sequence"/>
</dbReference>
<dbReference type="InterPro" id="IPR001025">
    <property type="entry name" value="BAH_dom"/>
</dbReference>
<protein>
    <recommendedName>
        <fullName evidence="1">BAH domain-containing protein</fullName>
    </recommendedName>
</protein>
<dbReference type="RefSeq" id="XP_041690945.1">
    <property type="nucleotide sequence ID" value="XM_041825579.1"/>
</dbReference>
<dbReference type="InterPro" id="IPR043151">
    <property type="entry name" value="BAH_sf"/>
</dbReference>